<organism evidence="1 2">
    <name type="scientific">Microcystis aeruginosa PCC 9432</name>
    <dbReference type="NCBI Taxonomy" id="1160280"/>
    <lineage>
        <taxon>Bacteria</taxon>
        <taxon>Bacillati</taxon>
        <taxon>Cyanobacteriota</taxon>
        <taxon>Cyanophyceae</taxon>
        <taxon>Oscillatoriophycideae</taxon>
        <taxon>Chroococcales</taxon>
        <taxon>Microcystaceae</taxon>
        <taxon>Microcystis</taxon>
    </lineage>
</organism>
<sequence>MISLTYIGATDLCVLCVFVVRATRSPAELYLKNTFYPPNPREPKY</sequence>
<evidence type="ECO:0000313" key="2">
    <source>
        <dbReference type="Proteomes" id="UP000005806"/>
    </source>
</evidence>
<gene>
    <name evidence="1" type="ORF">MICCA_3240026</name>
</gene>
<evidence type="ECO:0000313" key="1">
    <source>
        <dbReference type="EMBL" id="CCH93632.1"/>
    </source>
</evidence>
<dbReference type="EMBL" id="CAIH01000251">
    <property type="protein sequence ID" value="CCH93632.1"/>
    <property type="molecule type" value="Genomic_DNA"/>
</dbReference>
<reference evidence="1 2" key="1">
    <citation type="submission" date="2012-04" db="EMBL/GenBank/DDBJ databases">
        <authorList>
            <person name="Genoscope - CEA"/>
        </authorList>
    </citation>
    <scope>NUCLEOTIDE SEQUENCE [LARGE SCALE GENOMIC DNA]</scope>
    <source>
        <strain evidence="1 2">9432</strain>
    </source>
</reference>
<protein>
    <submittedName>
        <fullName evidence="1">Uncharacterized protein</fullName>
    </submittedName>
</protein>
<accession>A0A822LEN7</accession>
<name>A0A822LEN7_MICAE</name>
<dbReference type="AlphaFoldDB" id="A0A822LEN7"/>
<dbReference type="Proteomes" id="UP000005806">
    <property type="component" value="Unassembled WGS sequence"/>
</dbReference>
<comment type="caution">
    <text evidence="1">The sequence shown here is derived from an EMBL/GenBank/DDBJ whole genome shotgun (WGS) entry which is preliminary data.</text>
</comment>
<proteinExistence type="predicted"/>